<proteinExistence type="predicted"/>
<feature type="compositionally biased region" description="Polar residues" evidence="1">
    <location>
        <begin position="356"/>
        <end position="379"/>
    </location>
</feature>
<feature type="region of interest" description="Disordered" evidence="1">
    <location>
        <begin position="584"/>
        <end position="887"/>
    </location>
</feature>
<gene>
    <name evidence="2" type="ORF">PENDEC_c005G05164</name>
</gene>
<feature type="region of interest" description="Disordered" evidence="1">
    <location>
        <begin position="111"/>
        <end position="550"/>
    </location>
</feature>
<feature type="compositionally biased region" description="Acidic residues" evidence="1">
    <location>
        <begin position="743"/>
        <end position="758"/>
    </location>
</feature>
<sequence length="887" mass="98145">MVFLRLEVRVFPREPISSSPSLFRTFIGSNGEDSTSEKKYVSFLLALDKPEALRLSDLASMIMDEWRILRPNQDPLTIKKLLDDANPSVDLSVGMTVADVFVDRGKARADGRDQRGTVRVVQRPSEHSPQRFGSVVQDWDTAVHESKRRRSQAEQEALAKRFSPIEEEDDDMEDVSMENSSLEHRHRDLPLSSVETHETHKSVPPLHQEEPSDAAIPGTPPFNRLGSEELGGDTFSPQQRRHESRPDVPSRKRKPSPEQDAPVKEPRLEESTTAGQPTTKSPEPTAETRALSTPSPARRRSIPAFASPKYRRPRVSETSHSPSKQGLGLGIAKSPSNGPFPSSALSPPLNRGPVMENSQSLQSAMRKNTPISQVQQRRSVSFAEANDISMGVGSESTPQNASQPPKASQDTSKSSETNSEGQKGQTVYPASAEKLQKLREKAERKFAQPNEPAGHKIGKQDEKAKKDSAGQKVKTRNQEEDGSRKEEKTRKEEEDTANKQAGRERKEEEKTKNQEEEKTRREEENAGKPQEANLGKKAKDRLIRDQKDAEEAQAIRDKLHDLDTDSRALELLERMLEIYTKIEKVKTHGTATELRNLRKKLPRLQKKLEQLENPSSPTPEPASRSTSRANRSIPTTAPAASQGFDTSPSWSFGKPNSHRRPSVTSNQSPRSKNDQSASSGEQSDHSINGVVDGQEAQDQVQAETQLNGSKEESGKETAEEPAEESARMFIDEEAEGSQGRETEESESESSESESESDDLLPSHTPPIWCRRSPVRNQSSTAARPTPSKAASLSTPQPPSSQLTAARPTLKGLLQYQQEEQTARQSQSQAQSTATNPPERQKMYEPSASNDSESDESSSDSDDDDDSAQGDILPDGNAGKLRKPYVTK</sequence>
<feature type="compositionally biased region" description="Polar residues" evidence="1">
    <location>
        <begin position="696"/>
        <end position="708"/>
    </location>
</feature>
<feature type="compositionally biased region" description="Basic and acidic residues" evidence="1">
    <location>
        <begin position="540"/>
        <end position="550"/>
    </location>
</feature>
<feature type="compositionally biased region" description="Low complexity" evidence="1">
    <location>
        <begin position="814"/>
        <end position="834"/>
    </location>
</feature>
<dbReference type="EMBL" id="MDYL01000005">
    <property type="protein sequence ID" value="OQD76201.1"/>
    <property type="molecule type" value="Genomic_DNA"/>
</dbReference>
<evidence type="ECO:0000313" key="2">
    <source>
        <dbReference type="EMBL" id="OQD76201.1"/>
    </source>
</evidence>
<feature type="compositionally biased region" description="Basic and acidic residues" evidence="1">
    <location>
        <begin position="458"/>
        <end position="469"/>
    </location>
</feature>
<dbReference type="Proteomes" id="UP000191522">
    <property type="component" value="Unassembled WGS sequence"/>
</dbReference>
<keyword evidence="3" id="KW-1185">Reference proteome</keyword>
<dbReference type="OMA" id="TQETTDT"/>
<organism evidence="2 3">
    <name type="scientific">Penicillium decumbens</name>
    <dbReference type="NCBI Taxonomy" id="69771"/>
    <lineage>
        <taxon>Eukaryota</taxon>
        <taxon>Fungi</taxon>
        <taxon>Dikarya</taxon>
        <taxon>Ascomycota</taxon>
        <taxon>Pezizomycotina</taxon>
        <taxon>Eurotiomycetes</taxon>
        <taxon>Eurotiomycetidae</taxon>
        <taxon>Eurotiales</taxon>
        <taxon>Aspergillaceae</taxon>
        <taxon>Penicillium</taxon>
    </lineage>
</organism>
<feature type="compositionally biased region" description="Basic and acidic residues" evidence="1">
    <location>
        <begin position="240"/>
        <end position="270"/>
    </location>
</feature>
<accession>A0A1V6PGP7</accession>
<feature type="compositionally biased region" description="Basic and acidic residues" evidence="1">
    <location>
        <begin position="434"/>
        <end position="446"/>
    </location>
</feature>
<evidence type="ECO:0008006" key="4">
    <source>
        <dbReference type="Google" id="ProtNLM"/>
    </source>
</evidence>
<comment type="caution">
    <text evidence="2">The sequence shown here is derived from an EMBL/GenBank/DDBJ whole genome shotgun (WGS) entry which is preliminary data.</text>
</comment>
<evidence type="ECO:0000256" key="1">
    <source>
        <dbReference type="SAM" id="MobiDB-lite"/>
    </source>
</evidence>
<dbReference type="STRING" id="69771.A0A1V6PGP7"/>
<protein>
    <recommendedName>
        <fullName evidence="4">Nucleolar protein Dnt1-like N-terminal domain-containing protein</fullName>
    </recommendedName>
</protein>
<feature type="compositionally biased region" description="Polar residues" evidence="1">
    <location>
        <begin position="334"/>
        <end position="345"/>
    </location>
</feature>
<evidence type="ECO:0000313" key="3">
    <source>
        <dbReference type="Proteomes" id="UP000191522"/>
    </source>
</evidence>
<dbReference type="AlphaFoldDB" id="A0A1V6PGP7"/>
<feature type="compositionally biased region" description="Basic and acidic residues" evidence="1">
    <location>
        <begin position="709"/>
        <end position="730"/>
    </location>
</feature>
<feature type="compositionally biased region" description="Polar residues" evidence="1">
    <location>
        <begin position="623"/>
        <end position="650"/>
    </location>
</feature>
<feature type="compositionally biased region" description="Low complexity" evidence="1">
    <location>
        <begin position="789"/>
        <end position="804"/>
    </location>
</feature>
<dbReference type="OrthoDB" id="4227586at2759"/>
<name>A0A1V6PGP7_PENDC</name>
<feature type="compositionally biased region" description="Basic and acidic residues" evidence="1">
    <location>
        <begin position="141"/>
        <end position="159"/>
    </location>
</feature>
<feature type="compositionally biased region" description="Polar residues" evidence="1">
    <location>
        <begin position="271"/>
        <end position="282"/>
    </location>
</feature>
<feature type="compositionally biased region" description="Basic and acidic residues" evidence="1">
    <location>
        <begin position="181"/>
        <end position="201"/>
    </location>
</feature>
<feature type="compositionally biased region" description="Acidic residues" evidence="1">
    <location>
        <begin position="165"/>
        <end position="176"/>
    </location>
</feature>
<feature type="compositionally biased region" description="Basic and acidic residues" evidence="1">
    <location>
        <begin position="476"/>
        <end position="526"/>
    </location>
</feature>
<reference evidence="3" key="1">
    <citation type="journal article" date="2017" name="Nat. Microbiol.">
        <title>Global analysis of biosynthetic gene clusters reveals vast potential of secondary metabolite production in Penicillium species.</title>
        <authorList>
            <person name="Nielsen J.C."/>
            <person name="Grijseels S."/>
            <person name="Prigent S."/>
            <person name="Ji B."/>
            <person name="Dainat J."/>
            <person name="Nielsen K.F."/>
            <person name="Frisvad J.C."/>
            <person name="Workman M."/>
            <person name="Nielsen J."/>
        </authorList>
    </citation>
    <scope>NUCLEOTIDE SEQUENCE [LARGE SCALE GENOMIC DNA]</scope>
    <source>
        <strain evidence="3">IBT 11843</strain>
    </source>
</reference>
<feature type="compositionally biased region" description="Polar residues" evidence="1">
    <location>
        <begin position="662"/>
        <end position="681"/>
    </location>
</feature>
<feature type="compositionally biased region" description="Polar residues" evidence="1">
    <location>
        <begin position="394"/>
        <end position="425"/>
    </location>
</feature>
<feature type="compositionally biased region" description="Acidic residues" evidence="1">
    <location>
        <begin position="851"/>
        <end position="867"/>
    </location>
</feature>